<sequence length="405" mass="43709">MKKPKWSGLAYRHWHRGVVVVKSLGQTIAKSLKSFLPRHWAWIAGTTAGVVLLWGLVGTLSPVVGATAATHTVMSTTENVIWGELFKSDSKPILSVKSGDRIVMQTISHEGILADQGDTTEFFTKAGITKEKILPDQLTVKAKVEKTGPGPHVITGPVFVEGAEPGDVLEIKTLKIDYRAPYGVISNRHSKGSLPGEYPENDAPIYSKVIPIDAARKIGVFRPSNGRPNVDIPLKPFMGIMGVVPANREDAVNSVPPGIYGGNIDIKHIGEGTSLYLPVQVPGALFYSGDPHCAQGNGEVALTAIECSLTPTFELVVHKDMKLDTPMAETPDAWLAIGLDKDLDEAMKKSVRESLRIIEEKYGMTKADALLLGSAAIDFEVSQVVDIVKGIHGVISKDLLKDLEL</sequence>
<dbReference type="Pfam" id="PF03069">
    <property type="entry name" value="FmdA_AmdA"/>
    <property type="match status" value="2"/>
</dbReference>
<evidence type="ECO:0000313" key="2">
    <source>
        <dbReference type="Proteomes" id="UP000753908"/>
    </source>
</evidence>
<dbReference type="Gene3D" id="3.10.28.20">
    <property type="entry name" value="Acetamidase/Formamidase-like domains"/>
    <property type="match status" value="1"/>
</dbReference>
<dbReference type="PANTHER" id="PTHR31891:SF1">
    <property type="entry name" value="FORMAMIDASE C869.04-RELATED"/>
    <property type="match status" value="1"/>
</dbReference>
<organism evidence="1 2">
    <name type="scientific">Symplocastrum torsivum CPER-KK1</name>
    <dbReference type="NCBI Taxonomy" id="450513"/>
    <lineage>
        <taxon>Bacteria</taxon>
        <taxon>Bacillati</taxon>
        <taxon>Cyanobacteriota</taxon>
        <taxon>Cyanophyceae</taxon>
        <taxon>Oscillatoriophycideae</taxon>
        <taxon>Oscillatoriales</taxon>
        <taxon>Microcoleaceae</taxon>
        <taxon>Symplocastrum</taxon>
    </lineage>
</organism>
<protein>
    <submittedName>
        <fullName evidence="1">Acetamidase/formamidase family protein</fullName>
    </submittedName>
</protein>
<reference evidence="1" key="1">
    <citation type="submission" date="2021-05" db="EMBL/GenBank/DDBJ databases">
        <authorList>
            <person name="Pietrasiak N."/>
            <person name="Ward R."/>
            <person name="Stajich J.E."/>
            <person name="Kurbessoian T."/>
        </authorList>
    </citation>
    <scope>NUCLEOTIDE SEQUENCE</scope>
    <source>
        <strain evidence="1">CPER-KK1</strain>
    </source>
</reference>
<dbReference type="Gene3D" id="2.60.120.580">
    <property type="entry name" value="Acetamidase/Formamidase-like domains"/>
    <property type="match status" value="2"/>
</dbReference>
<name>A0A951UC34_9CYAN</name>
<gene>
    <name evidence="1" type="ORF">KME25_17850</name>
</gene>
<dbReference type="AlphaFoldDB" id="A0A951UC34"/>
<dbReference type="SUPFAM" id="SSF141130">
    <property type="entry name" value="Acetamidase/Formamidase-like"/>
    <property type="match status" value="1"/>
</dbReference>
<dbReference type="Proteomes" id="UP000753908">
    <property type="component" value="Unassembled WGS sequence"/>
</dbReference>
<reference evidence="1" key="2">
    <citation type="journal article" date="2022" name="Microbiol. Resour. Announc.">
        <title>Metagenome Sequencing to Explore Phylogenomics of Terrestrial Cyanobacteria.</title>
        <authorList>
            <person name="Ward R.D."/>
            <person name="Stajich J.E."/>
            <person name="Johansen J.R."/>
            <person name="Huntemann M."/>
            <person name="Clum A."/>
            <person name="Foster B."/>
            <person name="Foster B."/>
            <person name="Roux S."/>
            <person name="Palaniappan K."/>
            <person name="Varghese N."/>
            <person name="Mukherjee S."/>
            <person name="Reddy T.B.K."/>
            <person name="Daum C."/>
            <person name="Copeland A."/>
            <person name="Chen I.A."/>
            <person name="Ivanova N.N."/>
            <person name="Kyrpides N.C."/>
            <person name="Shapiro N."/>
            <person name="Eloe-Fadrosh E.A."/>
            <person name="Pietrasiak N."/>
        </authorList>
    </citation>
    <scope>NUCLEOTIDE SEQUENCE</scope>
    <source>
        <strain evidence="1">CPER-KK1</strain>
    </source>
</reference>
<comment type="caution">
    <text evidence="1">The sequence shown here is derived from an EMBL/GenBank/DDBJ whole genome shotgun (WGS) entry which is preliminary data.</text>
</comment>
<dbReference type="GO" id="GO:0016811">
    <property type="term" value="F:hydrolase activity, acting on carbon-nitrogen (but not peptide) bonds, in linear amides"/>
    <property type="evidence" value="ECO:0007669"/>
    <property type="project" value="InterPro"/>
</dbReference>
<proteinExistence type="predicted"/>
<evidence type="ECO:0000313" key="1">
    <source>
        <dbReference type="EMBL" id="MBW4546286.1"/>
    </source>
</evidence>
<dbReference type="EMBL" id="JAHHIF010000023">
    <property type="protein sequence ID" value="MBW4546286.1"/>
    <property type="molecule type" value="Genomic_DNA"/>
</dbReference>
<accession>A0A951UC34</accession>
<dbReference type="InterPro" id="IPR004304">
    <property type="entry name" value="FmdA_AmdA"/>
</dbReference>
<dbReference type="PANTHER" id="PTHR31891">
    <property type="entry name" value="FORMAMIDASE C869.04-RELATED"/>
    <property type="match status" value="1"/>
</dbReference>